<keyword evidence="4" id="KW-0658">Purine biosynthesis</keyword>
<evidence type="ECO:0000256" key="3">
    <source>
        <dbReference type="ARBA" id="ARBA00022679"/>
    </source>
</evidence>
<comment type="caution">
    <text evidence="6">The sequence shown here is derived from an EMBL/GenBank/DDBJ whole genome shotgun (WGS) entry which is preliminary data.</text>
</comment>
<dbReference type="Gene3D" id="3.40.50.170">
    <property type="entry name" value="Formyl transferase, N-terminal domain"/>
    <property type="match status" value="1"/>
</dbReference>
<dbReference type="InterPro" id="IPR004607">
    <property type="entry name" value="GART"/>
</dbReference>
<reference evidence="6" key="1">
    <citation type="journal article" date="2021" name="Genome Biol. Evol.">
        <title>A High-Quality Reference Genome for a Parasitic Bivalve with Doubly Uniparental Inheritance (Bivalvia: Unionida).</title>
        <authorList>
            <person name="Smith C.H."/>
        </authorList>
    </citation>
    <scope>NUCLEOTIDE SEQUENCE</scope>
    <source>
        <strain evidence="6">CHS0354</strain>
    </source>
</reference>
<comment type="pathway">
    <text evidence="1">Purine metabolism; IMP biosynthesis via de novo pathway; N(2)-formyl-N(1)-(5-phospho-D-ribosyl)glycinamide from N(1)-(5-phospho-D-ribosyl)glycinamide (10-formyl THF route): step 1/1.</text>
</comment>
<dbReference type="Pfam" id="PF00551">
    <property type="entry name" value="Formyl_trans_N"/>
    <property type="match status" value="1"/>
</dbReference>
<evidence type="ECO:0000313" key="6">
    <source>
        <dbReference type="EMBL" id="KAK3605106.1"/>
    </source>
</evidence>
<evidence type="ECO:0000313" key="7">
    <source>
        <dbReference type="Proteomes" id="UP001195483"/>
    </source>
</evidence>
<dbReference type="GO" id="GO:0005829">
    <property type="term" value="C:cytosol"/>
    <property type="evidence" value="ECO:0007669"/>
    <property type="project" value="TreeGrafter"/>
</dbReference>
<organism evidence="6 7">
    <name type="scientific">Potamilus streckersoni</name>
    <dbReference type="NCBI Taxonomy" id="2493646"/>
    <lineage>
        <taxon>Eukaryota</taxon>
        <taxon>Metazoa</taxon>
        <taxon>Spiralia</taxon>
        <taxon>Lophotrochozoa</taxon>
        <taxon>Mollusca</taxon>
        <taxon>Bivalvia</taxon>
        <taxon>Autobranchia</taxon>
        <taxon>Heteroconchia</taxon>
        <taxon>Palaeoheterodonta</taxon>
        <taxon>Unionida</taxon>
        <taxon>Unionoidea</taxon>
        <taxon>Unionidae</taxon>
        <taxon>Ambleminae</taxon>
        <taxon>Lampsilini</taxon>
        <taxon>Potamilus</taxon>
    </lineage>
</organism>
<gene>
    <name evidence="6" type="ORF">CHS0354_000774</name>
</gene>
<dbReference type="Proteomes" id="UP001195483">
    <property type="component" value="Unassembled WGS sequence"/>
</dbReference>
<keyword evidence="3" id="KW-0808">Transferase</keyword>
<dbReference type="InterPro" id="IPR036477">
    <property type="entry name" value="Formyl_transf_N_sf"/>
</dbReference>
<reference evidence="6" key="2">
    <citation type="journal article" date="2021" name="Genome Biol. Evol.">
        <title>Developing a high-quality reference genome for a parasitic bivalve with doubly uniparental inheritance (Bivalvia: Unionida).</title>
        <authorList>
            <person name="Smith C.H."/>
        </authorList>
    </citation>
    <scope>NUCLEOTIDE SEQUENCE</scope>
    <source>
        <strain evidence="6">CHS0354</strain>
        <tissue evidence="6">Mantle</tissue>
    </source>
</reference>
<protein>
    <recommendedName>
        <fullName evidence="2">phosphoribosylglycinamide formyltransferase 1</fullName>
        <ecNumber evidence="2">2.1.2.2</ecNumber>
    </recommendedName>
</protein>
<dbReference type="SUPFAM" id="SSF53328">
    <property type="entry name" value="Formyltransferase"/>
    <property type="match status" value="1"/>
</dbReference>
<evidence type="ECO:0000259" key="5">
    <source>
        <dbReference type="Pfam" id="PF00551"/>
    </source>
</evidence>
<keyword evidence="7" id="KW-1185">Reference proteome</keyword>
<dbReference type="NCBIfam" id="TIGR00639">
    <property type="entry name" value="PurN"/>
    <property type="match status" value="1"/>
</dbReference>
<dbReference type="GO" id="GO:0004644">
    <property type="term" value="F:phosphoribosylglycinamide formyltransferase activity"/>
    <property type="evidence" value="ECO:0007669"/>
    <property type="project" value="UniProtKB-EC"/>
</dbReference>
<dbReference type="PANTHER" id="PTHR43369:SF2">
    <property type="entry name" value="PHOSPHORIBOSYLGLYCINAMIDE FORMYLTRANSFERASE"/>
    <property type="match status" value="1"/>
</dbReference>
<proteinExistence type="inferred from homology"/>
<dbReference type="GO" id="GO:0006189">
    <property type="term" value="P:'de novo' IMP biosynthetic process"/>
    <property type="evidence" value="ECO:0007669"/>
    <property type="project" value="InterPro"/>
</dbReference>
<dbReference type="CDD" id="cd08645">
    <property type="entry name" value="FMT_core_GART"/>
    <property type="match status" value="1"/>
</dbReference>
<dbReference type="HAMAP" id="MF_01930">
    <property type="entry name" value="PurN"/>
    <property type="match status" value="1"/>
</dbReference>
<reference evidence="6" key="3">
    <citation type="submission" date="2023-05" db="EMBL/GenBank/DDBJ databases">
        <authorList>
            <person name="Smith C.H."/>
        </authorList>
    </citation>
    <scope>NUCLEOTIDE SEQUENCE</scope>
    <source>
        <strain evidence="6">CHS0354</strain>
        <tissue evidence="6">Mantle</tissue>
    </source>
</reference>
<dbReference type="AlphaFoldDB" id="A0AAE0T7D5"/>
<evidence type="ECO:0000256" key="1">
    <source>
        <dbReference type="ARBA" id="ARBA00005054"/>
    </source>
</evidence>
<dbReference type="PANTHER" id="PTHR43369">
    <property type="entry name" value="PHOSPHORIBOSYLGLYCINAMIDE FORMYLTRANSFERASE"/>
    <property type="match status" value="1"/>
</dbReference>
<accession>A0AAE0T7D5</accession>
<dbReference type="EC" id="2.1.2.2" evidence="2"/>
<evidence type="ECO:0000256" key="4">
    <source>
        <dbReference type="ARBA" id="ARBA00022755"/>
    </source>
</evidence>
<sequence>MNVKRIAVCCSGGGSNLKALVSYSQIKPLPVTFTLFISDKHGTGAEVFANKCGIRCKILQQRTYTSEACYERAFLDLLRAEHIDIVLLAGYLKRVPSEVVKAYKGRMLNIHPSLLPKFGGAGMYGIHVHEAVAKAKEKITGATVHFVDEEFDTGKILLQAQIHLNGTESPEEIARKVLDLEHKLYPAALEQLISSMH</sequence>
<feature type="domain" description="Formyl transferase N-terminal" evidence="5">
    <location>
        <begin position="4"/>
        <end position="189"/>
    </location>
</feature>
<name>A0AAE0T7D5_9BIVA</name>
<evidence type="ECO:0000256" key="2">
    <source>
        <dbReference type="ARBA" id="ARBA00012254"/>
    </source>
</evidence>
<dbReference type="InterPro" id="IPR002376">
    <property type="entry name" value="Formyl_transf_N"/>
</dbReference>
<dbReference type="EMBL" id="JAEAOA010000085">
    <property type="protein sequence ID" value="KAK3605106.1"/>
    <property type="molecule type" value="Genomic_DNA"/>
</dbReference>